<dbReference type="PANTHER" id="PTHR14859:SF15">
    <property type="entry name" value="ENDONUCLEASE_EXONUCLEASE_PHOSPHATASE DOMAIN-CONTAINING PROTEIN"/>
    <property type="match status" value="1"/>
</dbReference>
<dbReference type="Proteomes" id="UP001553161">
    <property type="component" value="Unassembled WGS sequence"/>
</dbReference>
<proteinExistence type="predicted"/>
<comment type="caution">
    <text evidence="2">The sequence shown here is derived from an EMBL/GenBank/DDBJ whole genome shotgun (WGS) entry which is preliminary data.</text>
</comment>
<dbReference type="InterPro" id="IPR005135">
    <property type="entry name" value="Endo/exonuclease/phosphatase"/>
</dbReference>
<keyword evidence="2" id="KW-0378">Hydrolase</keyword>
<evidence type="ECO:0000313" key="2">
    <source>
        <dbReference type="EMBL" id="MEV8468453.1"/>
    </source>
</evidence>
<dbReference type="GO" id="GO:0004519">
    <property type="term" value="F:endonuclease activity"/>
    <property type="evidence" value="ECO:0007669"/>
    <property type="project" value="UniProtKB-KW"/>
</dbReference>
<keyword evidence="2" id="KW-0255">Endonuclease</keyword>
<protein>
    <submittedName>
        <fullName evidence="2">Endonuclease/exonuclease/phosphatase family protein</fullName>
    </submittedName>
</protein>
<keyword evidence="3" id="KW-1185">Reference proteome</keyword>
<feature type="domain" description="Endonuclease/exonuclease/phosphatase" evidence="1">
    <location>
        <begin position="8"/>
        <end position="222"/>
    </location>
</feature>
<gene>
    <name evidence="2" type="ORF">AB0T83_16885</name>
</gene>
<dbReference type="InterPro" id="IPR036691">
    <property type="entry name" value="Endo/exonu/phosph_ase_sf"/>
</dbReference>
<dbReference type="SUPFAM" id="SSF56219">
    <property type="entry name" value="DNase I-like"/>
    <property type="match status" value="1"/>
</dbReference>
<sequence length="237" mass="25494">MTRQLRLASYNIRKAVGLDYRRDPGRILDVINGLDADVVAIQEADKRLGNRPTALDVEALLRDTDFQIARLADNEVSLGWHGNAVLVRRGLTIHRVDRIELPGLEPRGAVQVDVGTDTGHLTVVGTHLGLLRPYRLEQLTRIRAHLAETGAGATAILGDFNEWSDTAGLEPLADGFAVISPGKSFHSARPMAGLDRIALSTGVALRDAGVEQGKLAKVASDHLPIWGDVTLPDLTGG</sequence>
<accession>A0ABV3LA97</accession>
<dbReference type="Pfam" id="PF03372">
    <property type="entry name" value="Exo_endo_phos"/>
    <property type="match status" value="1"/>
</dbReference>
<name>A0ABV3LA97_9RHOB</name>
<keyword evidence="2" id="KW-0540">Nuclease</keyword>
<dbReference type="EMBL" id="JBFBVU010000029">
    <property type="protein sequence ID" value="MEV8468453.1"/>
    <property type="molecule type" value="Genomic_DNA"/>
</dbReference>
<reference evidence="2 3" key="1">
    <citation type="submission" date="2024-07" db="EMBL/GenBank/DDBJ databases">
        <authorList>
            <person name="Kang M."/>
        </authorList>
    </citation>
    <scope>NUCLEOTIDE SEQUENCE [LARGE SCALE GENOMIC DNA]</scope>
    <source>
        <strain evidence="2 3">DFM31</strain>
    </source>
</reference>
<dbReference type="Gene3D" id="3.60.10.10">
    <property type="entry name" value="Endonuclease/exonuclease/phosphatase"/>
    <property type="match status" value="1"/>
</dbReference>
<dbReference type="InterPro" id="IPR051916">
    <property type="entry name" value="GPI-anchor_lipid_remodeler"/>
</dbReference>
<dbReference type="RefSeq" id="WP_366194406.1">
    <property type="nucleotide sequence ID" value="NZ_JBFBVU010000029.1"/>
</dbReference>
<dbReference type="PANTHER" id="PTHR14859">
    <property type="entry name" value="CALCOFLUOR WHITE HYPERSENSITIVE PROTEIN PRECURSOR"/>
    <property type="match status" value="1"/>
</dbReference>
<organism evidence="2 3">
    <name type="scientific">Meridianimarinicoccus marinus</name>
    <dbReference type="NCBI Taxonomy" id="3231483"/>
    <lineage>
        <taxon>Bacteria</taxon>
        <taxon>Pseudomonadati</taxon>
        <taxon>Pseudomonadota</taxon>
        <taxon>Alphaproteobacteria</taxon>
        <taxon>Rhodobacterales</taxon>
        <taxon>Paracoccaceae</taxon>
        <taxon>Meridianimarinicoccus</taxon>
    </lineage>
</organism>
<evidence type="ECO:0000259" key="1">
    <source>
        <dbReference type="Pfam" id="PF03372"/>
    </source>
</evidence>
<evidence type="ECO:0000313" key="3">
    <source>
        <dbReference type="Proteomes" id="UP001553161"/>
    </source>
</evidence>